<dbReference type="PROSITE" id="PS51898">
    <property type="entry name" value="TYR_RECOMBINASE"/>
    <property type="match status" value="1"/>
</dbReference>
<dbReference type="PANTHER" id="PTHR30349:SF41">
    <property type="entry name" value="INTEGRASE_RECOMBINASE PROTEIN MJ0367-RELATED"/>
    <property type="match status" value="1"/>
</dbReference>
<dbReference type="AlphaFoldDB" id="A0A0F9S5X4"/>
<keyword evidence="1" id="KW-0238">DNA-binding</keyword>
<sequence length="195" mass="23560">MKYSKEWFTEQEIKKLFEYPNISSRDLLLVRVCYYGAFRISEVLVSKREDYELDDIYTYLILRKQKTDKMNWERQPIPPFTYGEVIRYCNDNNIKTQDYVFQTQKSHGSYMSYSMAYFIVKKYVKLAGMDKEITTHSFRRSRATHLLDDGLELYDVSKFLRHKSIVTTMKYLKISKKKLFDKVYKIDNKSIFDKI</sequence>
<dbReference type="Pfam" id="PF00589">
    <property type="entry name" value="Phage_integrase"/>
    <property type="match status" value="1"/>
</dbReference>
<dbReference type="SUPFAM" id="SSF56349">
    <property type="entry name" value="DNA breaking-rejoining enzymes"/>
    <property type="match status" value="1"/>
</dbReference>
<evidence type="ECO:0000313" key="4">
    <source>
        <dbReference type="EMBL" id="KKN57637.1"/>
    </source>
</evidence>
<dbReference type="InterPro" id="IPR050090">
    <property type="entry name" value="Tyrosine_recombinase_XerCD"/>
</dbReference>
<dbReference type="PANTHER" id="PTHR30349">
    <property type="entry name" value="PHAGE INTEGRASE-RELATED"/>
    <property type="match status" value="1"/>
</dbReference>
<gene>
    <name evidence="4" type="ORF">LCGC14_0560090</name>
</gene>
<name>A0A0F9S5X4_9ZZZZ</name>
<protein>
    <recommendedName>
        <fullName evidence="3">Tyr recombinase domain-containing protein</fullName>
    </recommendedName>
</protein>
<dbReference type="GO" id="GO:0003677">
    <property type="term" value="F:DNA binding"/>
    <property type="evidence" value="ECO:0007669"/>
    <property type="project" value="UniProtKB-KW"/>
</dbReference>
<proteinExistence type="predicted"/>
<feature type="domain" description="Tyr recombinase" evidence="3">
    <location>
        <begin position="3"/>
        <end position="185"/>
    </location>
</feature>
<dbReference type="CDD" id="cd00397">
    <property type="entry name" value="DNA_BRE_C"/>
    <property type="match status" value="1"/>
</dbReference>
<dbReference type="GO" id="GO:0015074">
    <property type="term" value="P:DNA integration"/>
    <property type="evidence" value="ECO:0007669"/>
    <property type="project" value="InterPro"/>
</dbReference>
<dbReference type="Gene3D" id="1.10.443.10">
    <property type="entry name" value="Intergrase catalytic core"/>
    <property type="match status" value="1"/>
</dbReference>
<accession>A0A0F9S5X4</accession>
<dbReference type="InterPro" id="IPR002104">
    <property type="entry name" value="Integrase_catalytic"/>
</dbReference>
<reference evidence="4" key="1">
    <citation type="journal article" date="2015" name="Nature">
        <title>Complex archaea that bridge the gap between prokaryotes and eukaryotes.</title>
        <authorList>
            <person name="Spang A."/>
            <person name="Saw J.H."/>
            <person name="Jorgensen S.L."/>
            <person name="Zaremba-Niedzwiedzka K."/>
            <person name="Martijn J."/>
            <person name="Lind A.E."/>
            <person name="van Eijk R."/>
            <person name="Schleper C."/>
            <person name="Guy L."/>
            <person name="Ettema T.J."/>
        </authorList>
    </citation>
    <scope>NUCLEOTIDE SEQUENCE</scope>
</reference>
<dbReference type="InterPro" id="IPR013762">
    <property type="entry name" value="Integrase-like_cat_sf"/>
</dbReference>
<organism evidence="4">
    <name type="scientific">marine sediment metagenome</name>
    <dbReference type="NCBI Taxonomy" id="412755"/>
    <lineage>
        <taxon>unclassified sequences</taxon>
        <taxon>metagenomes</taxon>
        <taxon>ecological metagenomes</taxon>
    </lineage>
</organism>
<evidence type="ECO:0000256" key="2">
    <source>
        <dbReference type="ARBA" id="ARBA00023172"/>
    </source>
</evidence>
<dbReference type="GO" id="GO:0006310">
    <property type="term" value="P:DNA recombination"/>
    <property type="evidence" value="ECO:0007669"/>
    <property type="project" value="UniProtKB-KW"/>
</dbReference>
<evidence type="ECO:0000259" key="3">
    <source>
        <dbReference type="PROSITE" id="PS51898"/>
    </source>
</evidence>
<dbReference type="EMBL" id="LAZR01000795">
    <property type="protein sequence ID" value="KKN57637.1"/>
    <property type="molecule type" value="Genomic_DNA"/>
</dbReference>
<comment type="caution">
    <text evidence="4">The sequence shown here is derived from an EMBL/GenBank/DDBJ whole genome shotgun (WGS) entry which is preliminary data.</text>
</comment>
<evidence type="ECO:0000256" key="1">
    <source>
        <dbReference type="ARBA" id="ARBA00023125"/>
    </source>
</evidence>
<keyword evidence="2" id="KW-0233">DNA recombination</keyword>
<dbReference type="InterPro" id="IPR011010">
    <property type="entry name" value="DNA_brk_join_enz"/>
</dbReference>